<keyword evidence="1" id="KW-0812">Transmembrane</keyword>
<dbReference type="RefSeq" id="WP_211946506.1">
    <property type="nucleotide sequence ID" value="NZ_CAJPUY010000004.1"/>
</dbReference>
<gene>
    <name evidence="2" type="ORF">LMG31506_01534</name>
</gene>
<sequence length="67" mass="6787">MLAIRCVFIGACLLPLVLTVPGAGSRAGRAAAWSGIALLAALLCLVDLSAWMQARVDGTLFRAGCGG</sequence>
<feature type="transmembrane region" description="Helical" evidence="1">
    <location>
        <begin position="32"/>
        <end position="52"/>
    </location>
</feature>
<keyword evidence="3" id="KW-1185">Reference proteome</keyword>
<protein>
    <submittedName>
        <fullName evidence="2">Uncharacterized protein</fullName>
    </submittedName>
</protein>
<dbReference type="EMBL" id="CAJPUY010000004">
    <property type="protein sequence ID" value="CAG2135373.1"/>
    <property type="molecule type" value="Genomic_DNA"/>
</dbReference>
<accession>A0A916IRV2</accession>
<evidence type="ECO:0000313" key="2">
    <source>
        <dbReference type="EMBL" id="CAG2135373.1"/>
    </source>
</evidence>
<keyword evidence="1" id="KW-1133">Transmembrane helix</keyword>
<dbReference type="AlphaFoldDB" id="A0A916IRV2"/>
<proteinExistence type="predicted"/>
<keyword evidence="1" id="KW-0472">Membrane</keyword>
<evidence type="ECO:0000313" key="3">
    <source>
        <dbReference type="Proteomes" id="UP000672934"/>
    </source>
</evidence>
<comment type="caution">
    <text evidence="2">The sequence shown here is derived from an EMBL/GenBank/DDBJ whole genome shotgun (WGS) entry which is preliminary data.</text>
</comment>
<organism evidence="2 3">
    <name type="scientific">Cupriavidus yeoncheonensis</name>
    <dbReference type="NCBI Taxonomy" id="1462994"/>
    <lineage>
        <taxon>Bacteria</taxon>
        <taxon>Pseudomonadati</taxon>
        <taxon>Pseudomonadota</taxon>
        <taxon>Betaproteobacteria</taxon>
        <taxon>Burkholderiales</taxon>
        <taxon>Burkholderiaceae</taxon>
        <taxon>Cupriavidus</taxon>
    </lineage>
</organism>
<reference evidence="2" key="1">
    <citation type="submission" date="2021-03" db="EMBL/GenBank/DDBJ databases">
        <authorList>
            <person name="Peeters C."/>
        </authorList>
    </citation>
    <scope>NUCLEOTIDE SEQUENCE</scope>
    <source>
        <strain evidence="2">LMG 31506</strain>
    </source>
</reference>
<name>A0A916IRV2_9BURK</name>
<evidence type="ECO:0000256" key="1">
    <source>
        <dbReference type="SAM" id="Phobius"/>
    </source>
</evidence>
<dbReference type="Proteomes" id="UP000672934">
    <property type="component" value="Unassembled WGS sequence"/>
</dbReference>